<name>A0AAD7H6K1_9AGAR</name>
<evidence type="ECO:0000256" key="1">
    <source>
        <dbReference type="SAM" id="MobiDB-lite"/>
    </source>
</evidence>
<reference evidence="2" key="1">
    <citation type="submission" date="2023-03" db="EMBL/GenBank/DDBJ databases">
        <title>Massive genome expansion in bonnet fungi (Mycena s.s.) driven by repeated elements and novel gene families across ecological guilds.</title>
        <authorList>
            <consortium name="Lawrence Berkeley National Laboratory"/>
            <person name="Harder C.B."/>
            <person name="Miyauchi S."/>
            <person name="Viragh M."/>
            <person name="Kuo A."/>
            <person name="Thoen E."/>
            <person name="Andreopoulos B."/>
            <person name="Lu D."/>
            <person name="Skrede I."/>
            <person name="Drula E."/>
            <person name="Henrissat B."/>
            <person name="Morin E."/>
            <person name="Kohler A."/>
            <person name="Barry K."/>
            <person name="LaButti K."/>
            <person name="Morin E."/>
            <person name="Salamov A."/>
            <person name="Lipzen A."/>
            <person name="Mereny Z."/>
            <person name="Hegedus B."/>
            <person name="Baldrian P."/>
            <person name="Stursova M."/>
            <person name="Weitz H."/>
            <person name="Taylor A."/>
            <person name="Grigoriev I.V."/>
            <person name="Nagy L.G."/>
            <person name="Martin F."/>
            <person name="Kauserud H."/>
        </authorList>
    </citation>
    <scope>NUCLEOTIDE SEQUENCE</scope>
    <source>
        <strain evidence="2">CBHHK188m</strain>
    </source>
</reference>
<feature type="region of interest" description="Disordered" evidence="1">
    <location>
        <begin position="278"/>
        <end position="299"/>
    </location>
</feature>
<organism evidence="2 3">
    <name type="scientific">Mycena maculata</name>
    <dbReference type="NCBI Taxonomy" id="230809"/>
    <lineage>
        <taxon>Eukaryota</taxon>
        <taxon>Fungi</taxon>
        <taxon>Dikarya</taxon>
        <taxon>Basidiomycota</taxon>
        <taxon>Agaricomycotina</taxon>
        <taxon>Agaricomycetes</taxon>
        <taxon>Agaricomycetidae</taxon>
        <taxon>Agaricales</taxon>
        <taxon>Marasmiineae</taxon>
        <taxon>Mycenaceae</taxon>
        <taxon>Mycena</taxon>
    </lineage>
</organism>
<accession>A0AAD7H6K1</accession>
<protein>
    <submittedName>
        <fullName evidence="2">Uncharacterized protein</fullName>
    </submittedName>
</protein>
<proteinExistence type="predicted"/>
<dbReference type="AlphaFoldDB" id="A0AAD7H6K1"/>
<dbReference type="Proteomes" id="UP001215280">
    <property type="component" value="Unassembled WGS sequence"/>
</dbReference>
<dbReference type="EMBL" id="JARJLG010000387">
    <property type="protein sequence ID" value="KAJ7713694.1"/>
    <property type="molecule type" value="Genomic_DNA"/>
</dbReference>
<keyword evidence="3" id="KW-1185">Reference proteome</keyword>
<evidence type="ECO:0000313" key="3">
    <source>
        <dbReference type="Proteomes" id="UP001215280"/>
    </source>
</evidence>
<feature type="region of interest" description="Disordered" evidence="1">
    <location>
        <begin position="714"/>
        <end position="782"/>
    </location>
</feature>
<feature type="region of interest" description="Disordered" evidence="1">
    <location>
        <begin position="67"/>
        <end position="117"/>
    </location>
</feature>
<evidence type="ECO:0000313" key="2">
    <source>
        <dbReference type="EMBL" id="KAJ7713694.1"/>
    </source>
</evidence>
<feature type="compositionally biased region" description="Basic and acidic residues" evidence="1">
    <location>
        <begin position="67"/>
        <end position="77"/>
    </location>
</feature>
<comment type="caution">
    <text evidence="2">The sequence shown here is derived from an EMBL/GenBank/DDBJ whole genome shotgun (WGS) entry which is preliminary data.</text>
</comment>
<gene>
    <name evidence="2" type="ORF">DFH07DRAFT_785885</name>
</gene>
<sequence length="1024" mass="114202">MWDGVEASEQDRLDERVYHEAFERRLRLGLGSPNCVPTCDRINQFLFFFKLTSNLFSSKVQSFPMEVQDKPAEHQNPQEDSLLASANDPTGSVYESHKAPNCTTSCSSKPTTTGHETGPTPQIASLFIFAASTSDLQGYHLQDQIIYGLAPTELPVSAVSAKSGVNNSTVPFFLFSGPDPLPVDIGTPGDVYVAPTATYAYLPVHGADACAWSRWTAVGGPKERSLNGSEPGLLVHPHIPDRILWVRKKISTPDEATTLKRKTACICVAGDRIFVSRSTSPLSQRDPSQTESNQTSTMETEIKELRTILESEEQAQWQNAVPPGVLELHARDVRLPGYVDVQYPLHHKKELKQRPWLQMHSPTLRTLSPGHGGIDKRPVYAVSCIGLCHHMYAVVETQIAALTHALIGANRKIMTLEPEIQKAAEAWSKIAELEGEWLNFAMVKEKKLCRNIYRMRCNPRILVGDFLDSWTSANTDLVFSENTLNPRGLALIATNELTEIATAPAITSNASQSATVRVNLWFSTLKAESGPQVELRPHPCTFPPPQSATVEGITCTNATFHVDVLRENYPYRPIRSSSLPNAKFQIPFFIFSGPDPPPADIGTPGDVYVVPASTLYAYLPVDSEGGAWTQWTAVCTDTCAYELKSTDEGLLRHPYTPERFLWAKEKTFSWFSLSSINICRRAVRQKKLFVADEDAEAAAKVLVALTLQNAGDDNFKLPKKRRTDDGEKPRKKARVSTNSDSDKTFVPRGGSASQEEAARSDWDAFYAKPRSSTRGTKQMKDQAEAIARLEAENEELRRKLELSEAQRLETLHQQKATPASPPPPARMPFHPEFLDFMRETFACEVMQTCNAQRVEAETEKSSRAKDSFTKDAASLKLSEVYITDVQRTIDEQESEIRRRVSLHSSFVGLNQSAQAESDAIQEAASVITQLRALLAKARQDASQRLDQLVQVQAGLAKARRHQAYMGFWYITHRCVSDAQCFSYRSPRLPLSARARRPSHQTPPPSRQFAYRRPLARWRIVVCAC</sequence>
<feature type="compositionally biased region" description="Low complexity" evidence="1">
    <location>
        <begin position="102"/>
        <end position="117"/>
    </location>
</feature>